<proteinExistence type="predicted"/>
<dbReference type="EMBL" id="CABPRY010000006">
    <property type="protein sequence ID" value="VVE18735.1"/>
    <property type="molecule type" value="Genomic_DNA"/>
</dbReference>
<feature type="coiled-coil region" evidence="1">
    <location>
        <begin position="207"/>
        <end position="289"/>
    </location>
</feature>
<name>A0A5E4W6L1_9BURK</name>
<organism evidence="2 3">
    <name type="scientific">Pandoraea cepalis</name>
    <dbReference type="NCBI Taxonomy" id="2508294"/>
    <lineage>
        <taxon>Bacteria</taxon>
        <taxon>Pseudomonadati</taxon>
        <taxon>Pseudomonadota</taxon>
        <taxon>Betaproteobacteria</taxon>
        <taxon>Burkholderiales</taxon>
        <taxon>Burkholderiaceae</taxon>
        <taxon>Pandoraea</taxon>
    </lineage>
</organism>
<sequence length="346" mass="37442">MSAMAPIHSADPIPTMPDGLSHEAQQELSALAVSLRVHFNGLLQTAVQIALITYRLSQIIGDSVKAQAYFCQVTGKAPSTFRNYRGIGRIVSKHFTHPEGYIPMHITRLPLETFQLLDDDIDARVVDAIAEHAQNGPLTVPQVKKLIAEATADLRGDLDEANARVVELAASAAEAQAHAKDAEIGEASAKAKHDSVVVQLRAQEQLATELQADRSAILNDLREAQEDINRLRQAESQIQYVDKTVEVLPPDVESLEQARTELAEVSARKARLTQELQDLESMIADARESSKSIDELENGVGGLIAAFPSALVLKMRGSNPMIGTKIDAIAGQLRALADTLASKKIA</sequence>
<keyword evidence="1" id="KW-0175">Coiled coil</keyword>
<reference evidence="2 3" key="1">
    <citation type="submission" date="2019-08" db="EMBL/GenBank/DDBJ databases">
        <authorList>
            <person name="Peeters C."/>
        </authorList>
    </citation>
    <scope>NUCLEOTIDE SEQUENCE [LARGE SCALE GENOMIC DNA]</scope>
    <source>
        <strain evidence="2 3">LMG 31107</strain>
    </source>
</reference>
<dbReference type="RefSeq" id="WP_150609521.1">
    <property type="nucleotide sequence ID" value="NZ_CABPRY010000006.1"/>
</dbReference>
<gene>
    <name evidence="2" type="ORF">PCE31107_03036</name>
</gene>
<dbReference type="AlphaFoldDB" id="A0A5E4W6L1"/>
<evidence type="ECO:0000313" key="2">
    <source>
        <dbReference type="EMBL" id="VVE18735.1"/>
    </source>
</evidence>
<protein>
    <submittedName>
        <fullName evidence="2">Uncharacterized protein</fullName>
    </submittedName>
</protein>
<accession>A0A5E4W6L1</accession>
<dbReference type="Proteomes" id="UP000396788">
    <property type="component" value="Unassembled WGS sequence"/>
</dbReference>
<evidence type="ECO:0000313" key="3">
    <source>
        <dbReference type="Proteomes" id="UP000396788"/>
    </source>
</evidence>
<evidence type="ECO:0000256" key="1">
    <source>
        <dbReference type="SAM" id="Coils"/>
    </source>
</evidence>